<protein>
    <submittedName>
        <fullName evidence="2">Peptidase C13 family protein</fullName>
    </submittedName>
</protein>
<organism evidence="2 3">
    <name type="scientific">Fasciolopsis buskii</name>
    <dbReference type="NCBI Taxonomy" id="27845"/>
    <lineage>
        <taxon>Eukaryota</taxon>
        <taxon>Metazoa</taxon>
        <taxon>Spiralia</taxon>
        <taxon>Lophotrochozoa</taxon>
        <taxon>Platyhelminthes</taxon>
        <taxon>Trematoda</taxon>
        <taxon>Digenea</taxon>
        <taxon>Plagiorchiida</taxon>
        <taxon>Echinostomata</taxon>
        <taxon>Echinostomatoidea</taxon>
        <taxon>Fasciolidae</taxon>
        <taxon>Fasciolopsis</taxon>
    </lineage>
</organism>
<dbReference type="GO" id="GO:0004197">
    <property type="term" value="F:cysteine-type endopeptidase activity"/>
    <property type="evidence" value="ECO:0007669"/>
    <property type="project" value="TreeGrafter"/>
</dbReference>
<dbReference type="EMBL" id="LUCM01007413">
    <property type="protein sequence ID" value="KAA0190029.1"/>
    <property type="molecule type" value="Genomic_DNA"/>
</dbReference>
<dbReference type="PANTHER" id="PTHR12000">
    <property type="entry name" value="HEMOGLOBINASE FAMILY MEMBER"/>
    <property type="match status" value="1"/>
</dbReference>
<dbReference type="PANTHER" id="PTHR12000:SF42">
    <property type="entry name" value="LEGUMAIN"/>
    <property type="match status" value="1"/>
</dbReference>
<dbReference type="InterPro" id="IPR001096">
    <property type="entry name" value="Peptidase_C13"/>
</dbReference>
<keyword evidence="3" id="KW-1185">Reference proteome</keyword>
<accession>A0A8E0VID7</accession>
<dbReference type="GO" id="GO:0051603">
    <property type="term" value="P:proteolysis involved in protein catabolic process"/>
    <property type="evidence" value="ECO:0007669"/>
    <property type="project" value="TreeGrafter"/>
</dbReference>
<dbReference type="Proteomes" id="UP000728185">
    <property type="component" value="Unassembled WGS sequence"/>
</dbReference>
<dbReference type="Gene3D" id="3.40.50.1460">
    <property type="match status" value="1"/>
</dbReference>
<reference evidence="2" key="1">
    <citation type="submission" date="2019-05" db="EMBL/GenBank/DDBJ databases">
        <title>Annotation for the trematode Fasciolopsis buski.</title>
        <authorList>
            <person name="Choi Y.-J."/>
        </authorList>
    </citation>
    <scope>NUCLEOTIDE SEQUENCE</scope>
    <source>
        <strain evidence="2">HT</strain>
        <tissue evidence="2">Whole worm</tissue>
    </source>
</reference>
<dbReference type="Pfam" id="PF01650">
    <property type="entry name" value="Peptidase_C13"/>
    <property type="match status" value="1"/>
</dbReference>
<comment type="caution">
    <text evidence="2">The sequence shown here is derived from an EMBL/GenBank/DDBJ whole genome shotgun (WGS) entry which is preliminary data.</text>
</comment>
<dbReference type="GO" id="GO:0006624">
    <property type="term" value="P:vacuolar protein processing"/>
    <property type="evidence" value="ECO:0007669"/>
    <property type="project" value="TreeGrafter"/>
</dbReference>
<dbReference type="AlphaFoldDB" id="A0A8E0VID7"/>
<gene>
    <name evidence="2" type="ORF">FBUS_08799</name>
</gene>
<name>A0A8E0VID7_9TREM</name>
<feature type="non-terminal residue" evidence="2">
    <location>
        <position position="104"/>
    </location>
</feature>
<proteinExistence type="inferred from homology"/>
<comment type="similarity">
    <text evidence="1">Belongs to the peptidase C13 family.</text>
</comment>
<sequence>LYADQLVKAITNLKKKNRFKQAAIYIEACYSGSMFENLLTSAAKAYATTAANSAESSWASFCEDKTLYTCLADDYSYKWMNDTVSVSIHSRQCFNIQFFTSIFT</sequence>
<evidence type="ECO:0000256" key="1">
    <source>
        <dbReference type="ARBA" id="ARBA00009941"/>
    </source>
</evidence>
<evidence type="ECO:0000313" key="3">
    <source>
        <dbReference type="Proteomes" id="UP000728185"/>
    </source>
</evidence>
<dbReference type="GO" id="GO:0005773">
    <property type="term" value="C:vacuole"/>
    <property type="evidence" value="ECO:0007669"/>
    <property type="project" value="GOC"/>
</dbReference>
<evidence type="ECO:0000313" key="2">
    <source>
        <dbReference type="EMBL" id="KAA0190029.1"/>
    </source>
</evidence>
<dbReference type="OrthoDB" id="9973749at2759"/>